<dbReference type="Pfam" id="PF22570">
    <property type="entry name" value="LiaF-TM"/>
    <property type="match status" value="1"/>
</dbReference>
<dbReference type="PANTHER" id="PTHR40763">
    <property type="entry name" value="MEMBRANE PROTEIN-RELATED"/>
    <property type="match status" value="1"/>
</dbReference>
<evidence type="ECO:0000259" key="2">
    <source>
        <dbReference type="Pfam" id="PF09922"/>
    </source>
</evidence>
<evidence type="ECO:0000313" key="5">
    <source>
        <dbReference type="Proteomes" id="UP000252733"/>
    </source>
</evidence>
<dbReference type="Proteomes" id="UP000252733">
    <property type="component" value="Unassembled WGS sequence"/>
</dbReference>
<feature type="domain" description="Cell wall-active antibiotics response LiaF-like C-terminal" evidence="2">
    <location>
        <begin position="148"/>
        <end position="206"/>
    </location>
</feature>
<dbReference type="Pfam" id="PF09922">
    <property type="entry name" value="LiaF-like_C"/>
    <property type="match status" value="1"/>
</dbReference>
<proteinExistence type="predicted"/>
<dbReference type="AlphaFoldDB" id="A0A368V4M6"/>
<feature type="transmembrane region" description="Helical" evidence="1">
    <location>
        <begin position="16"/>
        <end position="37"/>
    </location>
</feature>
<evidence type="ECO:0000256" key="1">
    <source>
        <dbReference type="SAM" id="Phobius"/>
    </source>
</evidence>
<gene>
    <name evidence="4" type="ORF">DFO77_1096</name>
</gene>
<dbReference type="EMBL" id="QPIZ01000009">
    <property type="protein sequence ID" value="RCW36042.1"/>
    <property type="molecule type" value="Genomic_DNA"/>
</dbReference>
<protein>
    <submittedName>
        <fullName evidence="4">Putative membrane protein</fullName>
    </submittedName>
</protein>
<comment type="caution">
    <text evidence="4">The sequence shown here is derived from an EMBL/GenBank/DDBJ whole genome shotgun (WGS) entry which is preliminary data.</text>
</comment>
<name>A0A368V4M6_9BACT</name>
<evidence type="ECO:0000259" key="3">
    <source>
        <dbReference type="Pfam" id="PF22570"/>
    </source>
</evidence>
<sequence length="239" mass="26529">MEPKHEAGSAKPNHSFAGAGLIIIGALLLAGNLGFIPQPVWDIIFRWPTIFLIIAIINLVKEKFIPALIFTAIWGFFVLPDIFPTLHTDELKSYWPVLLILAGLLFLNTHRKRKQDSYPGKTRTHEENLIDEVAIFSGNVRRIESESFEGGEITSIFGGSELYFNNCKIAPEGAVIELTNIFGGTKIVVPRNWNVKIEVTSILGGFADKRIYPDNESPSKQTLIIKGMSIFGGGEITNF</sequence>
<dbReference type="InterPro" id="IPR024425">
    <property type="entry name" value="LiaF-like_C"/>
</dbReference>
<keyword evidence="1" id="KW-0812">Transmembrane</keyword>
<keyword evidence="1" id="KW-1133">Transmembrane helix</keyword>
<feature type="transmembrane region" description="Helical" evidence="1">
    <location>
        <begin position="43"/>
        <end position="60"/>
    </location>
</feature>
<feature type="transmembrane region" description="Helical" evidence="1">
    <location>
        <begin position="93"/>
        <end position="109"/>
    </location>
</feature>
<dbReference type="RefSeq" id="WP_114436909.1">
    <property type="nucleotide sequence ID" value="NZ_QPIZ01000009.1"/>
</dbReference>
<dbReference type="InterPro" id="IPR054331">
    <property type="entry name" value="LiaF_TM"/>
</dbReference>
<keyword evidence="5" id="KW-1185">Reference proteome</keyword>
<keyword evidence="1" id="KW-0472">Membrane</keyword>
<reference evidence="4 5" key="1">
    <citation type="submission" date="2018-07" db="EMBL/GenBank/DDBJ databases">
        <title>Freshwater and sediment microbial communities from various areas in North America, analyzing microbe dynamics in response to fracking.</title>
        <authorList>
            <person name="Lamendella R."/>
        </authorList>
    </citation>
    <scope>NUCLEOTIDE SEQUENCE [LARGE SCALE GENOMIC DNA]</scope>
    <source>
        <strain evidence="4 5">160A</strain>
    </source>
</reference>
<feature type="domain" description="LiaF transmembrane" evidence="3">
    <location>
        <begin position="16"/>
        <end position="113"/>
    </location>
</feature>
<feature type="transmembrane region" description="Helical" evidence="1">
    <location>
        <begin position="67"/>
        <end position="87"/>
    </location>
</feature>
<organism evidence="4 5">
    <name type="scientific">Marinilabilia salmonicolor</name>
    <dbReference type="NCBI Taxonomy" id="989"/>
    <lineage>
        <taxon>Bacteria</taxon>
        <taxon>Pseudomonadati</taxon>
        <taxon>Bacteroidota</taxon>
        <taxon>Bacteroidia</taxon>
        <taxon>Marinilabiliales</taxon>
        <taxon>Marinilabiliaceae</taxon>
        <taxon>Marinilabilia</taxon>
    </lineage>
</organism>
<evidence type="ECO:0000313" key="4">
    <source>
        <dbReference type="EMBL" id="RCW36042.1"/>
    </source>
</evidence>
<dbReference type="PANTHER" id="PTHR40763:SF5">
    <property type="entry name" value="MEMBRANE PROTEIN"/>
    <property type="match status" value="1"/>
</dbReference>
<accession>A0A368V4M6</accession>